<dbReference type="InterPro" id="IPR006143">
    <property type="entry name" value="RND_pump_MFP"/>
</dbReference>
<name>A0A2W2BEA3_9BACT</name>
<dbReference type="EMBL" id="QKTW01000022">
    <property type="protein sequence ID" value="PZF71926.1"/>
    <property type="molecule type" value="Genomic_DNA"/>
</dbReference>
<evidence type="ECO:0000259" key="5">
    <source>
        <dbReference type="Pfam" id="PF25917"/>
    </source>
</evidence>
<dbReference type="OrthoDB" id="9801814at2"/>
<dbReference type="GO" id="GO:0005886">
    <property type="term" value="C:plasma membrane"/>
    <property type="evidence" value="ECO:0007669"/>
    <property type="project" value="TreeGrafter"/>
</dbReference>
<feature type="domain" description="Multidrug resistance protein MdtA-like barrel-sandwich hybrid" evidence="5">
    <location>
        <begin position="36"/>
        <end position="176"/>
    </location>
</feature>
<accession>A0A2W2BEA3</accession>
<dbReference type="InterPro" id="IPR058624">
    <property type="entry name" value="MdtA-like_HH"/>
</dbReference>
<dbReference type="SUPFAM" id="SSF111369">
    <property type="entry name" value="HlyD-like secretion proteins"/>
    <property type="match status" value="1"/>
</dbReference>
<dbReference type="Gene3D" id="1.10.287.470">
    <property type="entry name" value="Helix hairpin bin"/>
    <property type="match status" value="1"/>
</dbReference>
<feature type="coiled-coil region" evidence="3">
    <location>
        <begin position="68"/>
        <end position="133"/>
    </location>
</feature>
<dbReference type="Proteomes" id="UP000248745">
    <property type="component" value="Unassembled WGS sequence"/>
</dbReference>
<dbReference type="GO" id="GO:0022857">
    <property type="term" value="F:transmembrane transporter activity"/>
    <property type="evidence" value="ECO:0007669"/>
    <property type="project" value="InterPro"/>
</dbReference>
<dbReference type="InterPro" id="IPR058625">
    <property type="entry name" value="MdtA-like_BSH"/>
</dbReference>
<comment type="caution">
    <text evidence="8">The sequence shown here is derived from an EMBL/GenBank/DDBJ whole genome shotgun (WGS) entry which is preliminary data.</text>
</comment>
<dbReference type="InterPro" id="IPR058626">
    <property type="entry name" value="MdtA-like_b-barrel"/>
</dbReference>
<keyword evidence="3" id="KW-0175">Coiled coil</keyword>
<dbReference type="Pfam" id="PF25944">
    <property type="entry name" value="Beta-barrel_RND"/>
    <property type="match status" value="1"/>
</dbReference>
<dbReference type="Gene3D" id="2.40.420.20">
    <property type="match status" value="1"/>
</dbReference>
<organism evidence="8 9">
    <name type="scientific">Taibaiella soli</name>
    <dbReference type="NCBI Taxonomy" id="1649169"/>
    <lineage>
        <taxon>Bacteria</taxon>
        <taxon>Pseudomonadati</taxon>
        <taxon>Bacteroidota</taxon>
        <taxon>Chitinophagia</taxon>
        <taxon>Chitinophagales</taxon>
        <taxon>Chitinophagaceae</taxon>
        <taxon>Taibaiella</taxon>
    </lineage>
</organism>
<reference evidence="8 9" key="1">
    <citation type="submission" date="2018-06" db="EMBL/GenBank/DDBJ databases">
        <title>Mucibacter soli gen. nov., sp. nov., a new member of the family Chitinophagaceae producing mucin.</title>
        <authorList>
            <person name="Kim M.-K."/>
            <person name="Park S."/>
            <person name="Kim T.-S."/>
            <person name="Joung Y."/>
            <person name="Han J.-H."/>
            <person name="Kim S.B."/>
        </authorList>
    </citation>
    <scope>NUCLEOTIDE SEQUENCE [LARGE SCALE GENOMIC DNA]</scope>
    <source>
        <strain evidence="8 9">R1-15</strain>
    </source>
</reference>
<dbReference type="Pfam" id="PF25967">
    <property type="entry name" value="RND-MFP_C"/>
    <property type="match status" value="1"/>
</dbReference>
<dbReference type="Gene3D" id="2.40.30.170">
    <property type="match status" value="1"/>
</dbReference>
<evidence type="ECO:0000256" key="2">
    <source>
        <dbReference type="ARBA" id="ARBA00009477"/>
    </source>
</evidence>
<dbReference type="NCBIfam" id="TIGR01730">
    <property type="entry name" value="RND_mfp"/>
    <property type="match status" value="1"/>
</dbReference>
<evidence type="ECO:0000259" key="7">
    <source>
        <dbReference type="Pfam" id="PF25967"/>
    </source>
</evidence>
<dbReference type="InterPro" id="IPR058627">
    <property type="entry name" value="MdtA-like_C"/>
</dbReference>
<evidence type="ECO:0000256" key="3">
    <source>
        <dbReference type="SAM" id="Coils"/>
    </source>
</evidence>
<proteinExistence type="inferred from homology"/>
<feature type="domain" description="Multidrug resistance protein MdtA-like C-terminal permuted SH3" evidence="7">
    <location>
        <begin position="274"/>
        <end position="334"/>
    </location>
</feature>
<evidence type="ECO:0000259" key="4">
    <source>
        <dbReference type="Pfam" id="PF25876"/>
    </source>
</evidence>
<feature type="domain" description="Multidrug resistance protein MdtA-like beta-barrel" evidence="6">
    <location>
        <begin position="183"/>
        <end position="270"/>
    </location>
</feature>
<evidence type="ECO:0000313" key="9">
    <source>
        <dbReference type="Proteomes" id="UP000248745"/>
    </source>
</evidence>
<keyword evidence="9" id="KW-1185">Reference proteome</keyword>
<feature type="domain" description="Multidrug resistance protein MdtA-like alpha-helical hairpin" evidence="4">
    <location>
        <begin position="75"/>
        <end position="144"/>
    </location>
</feature>
<comment type="subcellular location">
    <subcellularLocation>
        <location evidence="1">Cell envelope</location>
    </subcellularLocation>
</comment>
<evidence type="ECO:0000256" key="1">
    <source>
        <dbReference type="ARBA" id="ARBA00004196"/>
    </source>
</evidence>
<comment type="similarity">
    <text evidence="2">Belongs to the membrane fusion protein (MFP) (TC 8.A.1) family.</text>
</comment>
<dbReference type="GO" id="GO:0030313">
    <property type="term" value="C:cell envelope"/>
    <property type="evidence" value="ECO:0007669"/>
    <property type="project" value="UniProtKB-SubCell"/>
</dbReference>
<evidence type="ECO:0000313" key="8">
    <source>
        <dbReference type="EMBL" id="PZF71926.1"/>
    </source>
</evidence>
<dbReference type="Pfam" id="PF25876">
    <property type="entry name" value="HH_MFP_RND"/>
    <property type="match status" value="1"/>
</dbReference>
<sequence length="358" mass="39149">MQQAQGPVPVPVVKINEVPATTYREYTATVEGKVNVEIRAQVDGYLEEIFVDEGAYVKAGQPLFRINAQRYSELLNNANSNLSAAKAAMNKAKIEMERLQPLVENNIVSDVQLKTAQSAYEAAKANVAQAQAMSQNAGINVGYTLIKAPVNGYVGRIPYKKGSLVGRTEPQALTVISDVSEVYAYFSMSEADYLKFENHYPGATVEDKIKQLPPVALKLADNSIYSERGKIEIVQGQFDKTMGAITFRAAFPNAKGLLRTGSTGKVQLPETHNAVLAVPQEATFEIQDKVFVFTVTNDNKVMSQPIQIADKNSKYYFVESGIKAGDKIAYSGLDHLKDSTVIAPQLLSMDSLMLVNPI</sequence>
<dbReference type="Gene3D" id="2.40.50.100">
    <property type="match status" value="1"/>
</dbReference>
<dbReference type="Pfam" id="PF25917">
    <property type="entry name" value="BSH_RND"/>
    <property type="match status" value="1"/>
</dbReference>
<dbReference type="AlphaFoldDB" id="A0A2W2BEA3"/>
<dbReference type="PANTHER" id="PTHR30158">
    <property type="entry name" value="ACRA/E-RELATED COMPONENT OF DRUG EFFLUX TRANSPORTER"/>
    <property type="match status" value="1"/>
</dbReference>
<dbReference type="PANTHER" id="PTHR30158:SF23">
    <property type="entry name" value="MULTIDRUG RESISTANCE PROTEIN MEXA"/>
    <property type="match status" value="1"/>
</dbReference>
<dbReference type="GO" id="GO:0046677">
    <property type="term" value="P:response to antibiotic"/>
    <property type="evidence" value="ECO:0007669"/>
    <property type="project" value="TreeGrafter"/>
</dbReference>
<evidence type="ECO:0000259" key="6">
    <source>
        <dbReference type="Pfam" id="PF25944"/>
    </source>
</evidence>
<gene>
    <name evidence="8" type="ORF">DN068_17370</name>
</gene>
<protein>
    <submittedName>
        <fullName evidence="8">Efflux transporter periplasmic adaptor subunit</fullName>
    </submittedName>
</protein>